<organism evidence="7 8">
    <name type="scientific">Tropilaelaps mercedesae</name>
    <dbReference type="NCBI Taxonomy" id="418985"/>
    <lineage>
        <taxon>Eukaryota</taxon>
        <taxon>Metazoa</taxon>
        <taxon>Ecdysozoa</taxon>
        <taxon>Arthropoda</taxon>
        <taxon>Chelicerata</taxon>
        <taxon>Arachnida</taxon>
        <taxon>Acari</taxon>
        <taxon>Parasitiformes</taxon>
        <taxon>Mesostigmata</taxon>
        <taxon>Gamasina</taxon>
        <taxon>Dermanyssoidea</taxon>
        <taxon>Laelapidae</taxon>
        <taxon>Tropilaelaps</taxon>
    </lineage>
</organism>
<evidence type="ECO:0000313" key="8">
    <source>
        <dbReference type="Proteomes" id="UP000192247"/>
    </source>
</evidence>
<gene>
    <name evidence="7" type="ORF">BIW11_05618</name>
</gene>
<dbReference type="InterPro" id="IPR029058">
    <property type="entry name" value="AB_hydrolase_fold"/>
</dbReference>
<keyword evidence="8" id="KW-1185">Reference proteome</keyword>
<feature type="region of interest" description="Disordered" evidence="4">
    <location>
        <begin position="109"/>
        <end position="146"/>
    </location>
</feature>
<keyword evidence="2 5" id="KW-0732">Signal</keyword>
<keyword evidence="3" id="KW-0325">Glycoprotein</keyword>
<comment type="caution">
    <text evidence="7">The sequence shown here is derived from an EMBL/GenBank/DDBJ whole genome shotgun (WGS) entry which is preliminary data.</text>
</comment>
<protein>
    <submittedName>
        <fullName evidence="7">Neuroligin-1-like</fullName>
    </submittedName>
</protein>
<evidence type="ECO:0000256" key="3">
    <source>
        <dbReference type="ARBA" id="ARBA00023180"/>
    </source>
</evidence>
<comment type="similarity">
    <text evidence="1">Belongs to the type-B carboxylesterase/lipase family.</text>
</comment>
<name>A0A1V9Y1H3_9ACAR</name>
<feature type="compositionally biased region" description="Basic and acidic residues" evidence="4">
    <location>
        <begin position="131"/>
        <end position="141"/>
    </location>
</feature>
<proteinExistence type="inferred from homology"/>
<evidence type="ECO:0000256" key="2">
    <source>
        <dbReference type="ARBA" id="ARBA00022729"/>
    </source>
</evidence>
<dbReference type="InParanoid" id="A0A1V9Y1H3"/>
<accession>A0A1V9Y1H3</accession>
<dbReference type="InterPro" id="IPR019819">
    <property type="entry name" value="Carboxylesterase_B_CS"/>
</dbReference>
<evidence type="ECO:0000256" key="4">
    <source>
        <dbReference type="SAM" id="MobiDB-lite"/>
    </source>
</evidence>
<feature type="signal peptide" evidence="5">
    <location>
        <begin position="1"/>
        <end position="23"/>
    </location>
</feature>
<reference evidence="7 8" key="1">
    <citation type="journal article" date="2017" name="Gigascience">
        <title>Draft genome of the honey bee ectoparasitic mite, Tropilaelaps mercedesae, is shaped by the parasitic life history.</title>
        <authorList>
            <person name="Dong X."/>
            <person name="Armstrong S.D."/>
            <person name="Xia D."/>
            <person name="Makepeace B.L."/>
            <person name="Darby A.C."/>
            <person name="Kadowaki T."/>
        </authorList>
    </citation>
    <scope>NUCLEOTIDE SEQUENCE [LARGE SCALE GENOMIC DNA]</scope>
    <source>
        <strain evidence="7">Wuxi-XJTLU</strain>
    </source>
</reference>
<evidence type="ECO:0000259" key="6">
    <source>
        <dbReference type="Pfam" id="PF00135"/>
    </source>
</evidence>
<dbReference type="Gene3D" id="3.40.50.1820">
    <property type="entry name" value="alpha/beta hydrolase"/>
    <property type="match status" value="2"/>
</dbReference>
<dbReference type="OrthoDB" id="6846267at2759"/>
<dbReference type="InterPro" id="IPR051093">
    <property type="entry name" value="Neuroligin/BSAL"/>
</dbReference>
<dbReference type="Proteomes" id="UP000192247">
    <property type="component" value="Unassembled WGS sequence"/>
</dbReference>
<evidence type="ECO:0000256" key="5">
    <source>
        <dbReference type="SAM" id="SignalP"/>
    </source>
</evidence>
<evidence type="ECO:0000313" key="7">
    <source>
        <dbReference type="EMBL" id="OQR79607.1"/>
    </source>
</evidence>
<feature type="domain" description="Carboxylesterase type B" evidence="6">
    <location>
        <begin position="378"/>
        <end position="686"/>
    </location>
</feature>
<dbReference type="EMBL" id="MNPL01000898">
    <property type="protein sequence ID" value="OQR79607.1"/>
    <property type="molecule type" value="Genomic_DNA"/>
</dbReference>
<dbReference type="SUPFAM" id="SSF53474">
    <property type="entry name" value="alpha/beta-Hydrolases"/>
    <property type="match status" value="2"/>
</dbReference>
<dbReference type="AlphaFoldDB" id="A0A1V9Y1H3"/>
<feature type="chain" id="PRO_5013048611" evidence="5">
    <location>
        <begin position="24"/>
        <end position="695"/>
    </location>
</feature>
<dbReference type="PROSITE" id="PS00941">
    <property type="entry name" value="CARBOXYLESTERASE_B_2"/>
    <property type="match status" value="1"/>
</dbReference>
<dbReference type="InterPro" id="IPR002018">
    <property type="entry name" value="CarbesteraseB"/>
</dbReference>
<sequence>MARRRRLPLWGVVNGALCCLVLANVIAVSRPLLERDFADWKQSERVVRTLFGKIRGRVVLPQGRFHDIALQPVEVFLGVPYASPPVGSLRFLPPMTPAHWDGVREADHWGPNCPQPPPETPPHWSRQRPYFSKDEDRERTPANRSWTPWPQMADFLQDNQSEDCLYLNIFAPASVGRTEHGKLPVLALAAGASLEWGGAALLDATALAAAAHALIVTFNFRLGVLGFFPAMDEASRANNALLDQDSSKVMAIQVHLLRKSCLFLNPFECGLNSGQKQKRKRRKNAPFVEVDRPLSLLRTVLPIVETQPDIVGIQQNPAEEQVSSIPWISLTGRTPSQAQIRRIVSSDFYQRIEWGGRDARLATVSSDRRPARPPGYSNAGYWFPVAALHWVQRNIDSFGGDHTRTTLLGHGRAGSLAHFLAMYPLAKDLFRSVALMSGSALSPWSLCQPVNAQRFATQLAQSLSCPTRPAAMVECLRHKTADELVEMSRFPDEVPDHLCGPFGPVVDNSVISAGGVRAAMTQSPFLDHDLLLGVTTRGALSLFSAEERRDGIEAALKERLIRTLVRNTYDYHQQEIFLTIANEYTDWSRSTPTRHDILAEAAAALADGTVVAPLVETGVLHAQAVQIARSRASTHLLVFGAPGESSCTPRMSSSVRASCGPATSDALPRDLLYLLGLPLRAAQRYSHIAKRLASK</sequence>
<dbReference type="STRING" id="418985.A0A1V9Y1H3"/>
<feature type="domain" description="Carboxylesterase type B" evidence="6">
    <location>
        <begin position="44"/>
        <end position="244"/>
    </location>
</feature>
<dbReference type="PANTHER" id="PTHR43903">
    <property type="entry name" value="NEUROLIGIN"/>
    <property type="match status" value="1"/>
</dbReference>
<evidence type="ECO:0000256" key="1">
    <source>
        <dbReference type="ARBA" id="ARBA00005964"/>
    </source>
</evidence>
<dbReference type="Pfam" id="PF00135">
    <property type="entry name" value="COesterase"/>
    <property type="match status" value="2"/>
</dbReference>